<protein>
    <submittedName>
        <fullName evidence="3">UPF0739 protein C1orf74</fullName>
    </submittedName>
</protein>
<feature type="compositionally biased region" description="Gly residues" evidence="2">
    <location>
        <begin position="36"/>
        <end position="51"/>
    </location>
</feature>
<gene>
    <name evidence="3" type="ORF">J0S82_018789</name>
</gene>
<proteinExistence type="inferred from homology"/>
<organism evidence="3 4">
    <name type="scientific">Galemys pyrenaicus</name>
    <name type="common">Iberian desman</name>
    <name type="synonym">Pyrenean desman</name>
    <dbReference type="NCBI Taxonomy" id="202257"/>
    <lineage>
        <taxon>Eukaryota</taxon>
        <taxon>Metazoa</taxon>
        <taxon>Chordata</taxon>
        <taxon>Craniata</taxon>
        <taxon>Vertebrata</taxon>
        <taxon>Euteleostomi</taxon>
        <taxon>Mammalia</taxon>
        <taxon>Eutheria</taxon>
        <taxon>Laurasiatheria</taxon>
        <taxon>Eulipotyphla</taxon>
        <taxon>Talpidae</taxon>
        <taxon>Galemys</taxon>
    </lineage>
</organism>
<evidence type="ECO:0000313" key="3">
    <source>
        <dbReference type="EMBL" id="KAG8504401.1"/>
    </source>
</evidence>
<dbReference type="PANTHER" id="PTHR31366">
    <property type="entry name" value="UPF0739 PROTEIN C1ORF74"/>
    <property type="match status" value="1"/>
</dbReference>
<dbReference type="InterPro" id="IPR027850">
    <property type="entry name" value="DUF4504"/>
</dbReference>
<evidence type="ECO:0000313" key="4">
    <source>
        <dbReference type="Proteomes" id="UP000700334"/>
    </source>
</evidence>
<sequence length="346" mass="36429">MGCARRCRDRGGARVQVPAAGGRGWEQQPATAPSAAGGGTQGPVRRGGGAPGRAAAAALSGSGLRTPRSEARGGPGREEPARPMAARGPQPLVAAAQRTLRVGKGRGPPRDVCLQLAGQVLAVARGLKPALLYDCNCAGPSQLQSYLAELRGLGFLAQRLHVLEVGEHSLIVSPEFACRHLERVLLGPMALVDVSSPQPCPSICSLDQHQDLKALVAESVRHLQGLQSDQSPAASRSTLRSSDCNLCTLFGILLGYPVPYTFQGNQGDGNCLALTPLRVFTAQVSWLLCSLPILLCSFSVPESSFPALRDRLSAWEKDLRTRCGTQSDFANLSICSEVVTLPTVAL</sequence>
<feature type="compositionally biased region" description="Basic and acidic residues" evidence="2">
    <location>
        <begin position="67"/>
        <end position="81"/>
    </location>
</feature>
<dbReference type="OrthoDB" id="10056365at2759"/>
<accession>A0A8J5ZCL2</accession>
<evidence type="ECO:0000256" key="2">
    <source>
        <dbReference type="SAM" id="MobiDB-lite"/>
    </source>
</evidence>
<dbReference type="Proteomes" id="UP000700334">
    <property type="component" value="Unassembled WGS sequence"/>
</dbReference>
<feature type="region of interest" description="Disordered" evidence="2">
    <location>
        <begin position="1"/>
        <end position="88"/>
    </location>
</feature>
<comment type="caution">
    <text evidence="3">The sequence shown here is derived from an EMBL/GenBank/DDBJ whole genome shotgun (WGS) entry which is preliminary data.</text>
</comment>
<dbReference type="EMBL" id="JAGFMF010012293">
    <property type="protein sequence ID" value="KAG8504401.1"/>
    <property type="molecule type" value="Genomic_DNA"/>
</dbReference>
<keyword evidence="4" id="KW-1185">Reference proteome</keyword>
<dbReference type="AlphaFoldDB" id="A0A8J5ZCL2"/>
<name>A0A8J5ZCL2_GALPY</name>
<dbReference type="Pfam" id="PF14953">
    <property type="entry name" value="DUF4504"/>
    <property type="match status" value="1"/>
</dbReference>
<feature type="compositionally biased region" description="Low complexity" evidence="2">
    <location>
        <begin position="52"/>
        <end position="65"/>
    </location>
</feature>
<comment type="similarity">
    <text evidence="1">Belongs to the UPF0739 family.</text>
</comment>
<reference evidence="3" key="1">
    <citation type="journal article" date="2021" name="Evol. Appl.">
        <title>The genome of the Pyrenean desman and the effects of bottlenecks and inbreeding on the genomic landscape of an endangered species.</title>
        <authorList>
            <person name="Escoda L."/>
            <person name="Castresana J."/>
        </authorList>
    </citation>
    <scope>NUCLEOTIDE SEQUENCE</scope>
    <source>
        <strain evidence="3">IBE-C5619</strain>
    </source>
</reference>
<dbReference type="PANTHER" id="PTHR31366:SF2">
    <property type="entry name" value="UPF0739 PROTEIN C1ORF74"/>
    <property type="match status" value="1"/>
</dbReference>
<evidence type="ECO:0000256" key="1">
    <source>
        <dbReference type="ARBA" id="ARBA00007065"/>
    </source>
</evidence>